<organism evidence="2 3">
    <name type="scientific">Acidipila rosea</name>
    <dbReference type="NCBI Taxonomy" id="768535"/>
    <lineage>
        <taxon>Bacteria</taxon>
        <taxon>Pseudomonadati</taxon>
        <taxon>Acidobacteriota</taxon>
        <taxon>Terriglobia</taxon>
        <taxon>Terriglobales</taxon>
        <taxon>Acidobacteriaceae</taxon>
        <taxon>Acidipila</taxon>
    </lineage>
</organism>
<keyword evidence="1" id="KW-0812">Transmembrane</keyword>
<protein>
    <submittedName>
        <fullName evidence="2">Uncharacterized protein</fullName>
    </submittedName>
</protein>
<accession>A0A4R1L698</accession>
<evidence type="ECO:0000313" key="2">
    <source>
        <dbReference type="EMBL" id="TCK73692.1"/>
    </source>
</evidence>
<dbReference type="EMBL" id="SMGK01000002">
    <property type="protein sequence ID" value="TCK73692.1"/>
    <property type="molecule type" value="Genomic_DNA"/>
</dbReference>
<evidence type="ECO:0000256" key="1">
    <source>
        <dbReference type="SAM" id="Phobius"/>
    </source>
</evidence>
<feature type="transmembrane region" description="Helical" evidence="1">
    <location>
        <begin position="112"/>
        <end position="130"/>
    </location>
</feature>
<name>A0A4R1L698_9BACT</name>
<dbReference type="OrthoDB" id="123526at2"/>
<feature type="transmembrane region" description="Helical" evidence="1">
    <location>
        <begin position="161"/>
        <end position="179"/>
    </location>
</feature>
<reference evidence="2 3" key="1">
    <citation type="submission" date="2019-03" db="EMBL/GenBank/DDBJ databases">
        <title>Genomic Encyclopedia of Type Strains, Phase IV (KMG-IV): sequencing the most valuable type-strain genomes for metagenomic binning, comparative biology and taxonomic classification.</title>
        <authorList>
            <person name="Goeker M."/>
        </authorList>
    </citation>
    <scope>NUCLEOTIDE SEQUENCE [LARGE SCALE GENOMIC DNA]</scope>
    <source>
        <strain evidence="2 3">DSM 103428</strain>
    </source>
</reference>
<keyword evidence="3" id="KW-1185">Reference proteome</keyword>
<sequence length="192" mass="21319">MITILEFYRQPLPNGATRSICLRCFEDIGVSDQISMVAELEASHVCHGKVPQPEAGNSATGVGQLNRWGEFFSCASRSCLMNRLLAIMGCLLFFYMLPTICEFLLMRLSGSWLTSLFFGNLCGCMAIGILQKKRAWAVSLYLALIAVDGVLYYRSGLSSAQFPWVLDIVPTLLLVVHVIRVSRTRRSQTLSA</sequence>
<feature type="transmembrane region" description="Helical" evidence="1">
    <location>
        <begin position="137"/>
        <end position="155"/>
    </location>
</feature>
<keyword evidence="1" id="KW-0472">Membrane</keyword>
<proteinExistence type="predicted"/>
<dbReference type="AlphaFoldDB" id="A0A4R1L698"/>
<evidence type="ECO:0000313" key="3">
    <source>
        <dbReference type="Proteomes" id="UP000295210"/>
    </source>
</evidence>
<dbReference type="Proteomes" id="UP000295210">
    <property type="component" value="Unassembled WGS sequence"/>
</dbReference>
<keyword evidence="1" id="KW-1133">Transmembrane helix</keyword>
<gene>
    <name evidence="2" type="ORF">C7378_1305</name>
</gene>
<comment type="caution">
    <text evidence="2">The sequence shown here is derived from an EMBL/GenBank/DDBJ whole genome shotgun (WGS) entry which is preliminary data.</text>
</comment>
<feature type="transmembrane region" description="Helical" evidence="1">
    <location>
        <begin position="84"/>
        <end position="106"/>
    </location>
</feature>
<dbReference type="RefSeq" id="WP_131993602.1">
    <property type="nucleotide sequence ID" value="NZ_SMGK01000002.1"/>
</dbReference>